<dbReference type="Pfam" id="PF00501">
    <property type="entry name" value="AMP-binding"/>
    <property type="match status" value="1"/>
</dbReference>
<dbReference type="EMBL" id="PGCJ01000792">
    <property type="protein sequence ID" value="PLW20752.1"/>
    <property type="molecule type" value="Genomic_DNA"/>
</dbReference>
<accession>A0A2N5T5H0</accession>
<proteinExistence type="predicted"/>
<gene>
    <name evidence="2" type="ORF">PCANC_09279</name>
</gene>
<dbReference type="PANTHER" id="PTHR24096">
    <property type="entry name" value="LONG-CHAIN-FATTY-ACID--COA LIGASE"/>
    <property type="match status" value="1"/>
</dbReference>
<dbReference type="STRING" id="200324.A0A2N5T5H0"/>
<dbReference type="Gene3D" id="3.30.300.30">
    <property type="match status" value="1"/>
</dbReference>
<dbReference type="AlphaFoldDB" id="A0A2N5T5H0"/>
<evidence type="ECO:0000313" key="2">
    <source>
        <dbReference type="EMBL" id="PLW20752.1"/>
    </source>
</evidence>
<dbReference type="InterPro" id="IPR042099">
    <property type="entry name" value="ANL_N_sf"/>
</dbReference>
<organism evidence="2 3">
    <name type="scientific">Puccinia coronata f. sp. avenae</name>
    <dbReference type="NCBI Taxonomy" id="200324"/>
    <lineage>
        <taxon>Eukaryota</taxon>
        <taxon>Fungi</taxon>
        <taxon>Dikarya</taxon>
        <taxon>Basidiomycota</taxon>
        <taxon>Pucciniomycotina</taxon>
        <taxon>Pucciniomycetes</taxon>
        <taxon>Pucciniales</taxon>
        <taxon>Pucciniaceae</taxon>
        <taxon>Puccinia</taxon>
    </lineage>
</organism>
<sequence>MLQANLPASASRPVGNEIPSCPLYQFLFSNPFRQHSPVIVGAPSAATRAHHIPTIPPQKALFIDSDQHGIEEKLTWLQLRTRSLVIGYHLNHALGLKPSALDTAKAPQIPSGRPSGLLSPVVLLHLPNGTAFVTMLLGTMAAGLTITMVNPAYTCHELVDALRTAKPSVIVTSSSGINVILNAIGLIQENQLRTRLLERIYIVNQSSKAHRESSLFGEDFQTVRIKTPSGESVTLFDWNSLLQPLPIGTDYQPFQFLEPHYESRTRIAAIVWSSGTSGKSKGVLCSHHAMIHSTICFWHQKLDYGADEKAIGLVPFCHVMGLLANVLFSIAAGSSVYIMHKFEPRRYLEMITKNRITSLQIAPPIVAFLAKSPLLDNEGYDLGSVQNAMSGGAPLAPDMVMAVFKRCGFLVKSGYGLSEAGHVANQLGPTMAELLPQLGTVGEVMYGVELKILSPHTKQLVARNVEGEILIRSPSVMTGYLDNPAETSQVLDEEGWLHTGDMGFLDQHGRLSITGRLKEIIMVKGYQVSPSDLEALISKLDAVSEVAVTSFYCDHQATEFPRAYVVPQGAHLATLSEIVNSLSCSHPVLHPRYHHLARLALEIKELVECHMVHYKWSISLLF</sequence>
<evidence type="ECO:0000259" key="1">
    <source>
        <dbReference type="Pfam" id="PF00501"/>
    </source>
</evidence>
<dbReference type="Gene3D" id="3.40.50.12780">
    <property type="entry name" value="N-terminal domain of ligase-like"/>
    <property type="match status" value="1"/>
</dbReference>
<dbReference type="InterPro" id="IPR020845">
    <property type="entry name" value="AMP-binding_CS"/>
</dbReference>
<protein>
    <recommendedName>
        <fullName evidence="1">AMP-dependent synthetase/ligase domain-containing protein</fullName>
    </recommendedName>
</protein>
<name>A0A2N5T5H0_9BASI</name>
<dbReference type="SUPFAM" id="SSF56801">
    <property type="entry name" value="Acetyl-CoA synthetase-like"/>
    <property type="match status" value="1"/>
</dbReference>
<comment type="caution">
    <text evidence="2">The sequence shown here is derived from an EMBL/GenBank/DDBJ whole genome shotgun (WGS) entry which is preliminary data.</text>
</comment>
<dbReference type="OrthoDB" id="6509636at2759"/>
<feature type="domain" description="AMP-dependent synthetase/ligase" evidence="1">
    <location>
        <begin position="121"/>
        <end position="481"/>
    </location>
</feature>
<dbReference type="Proteomes" id="UP000235388">
    <property type="component" value="Unassembled WGS sequence"/>
</dbReference>
<dbReference type="GO" id="GO:0016405">
    <property type="term" value="F:CoA-ligase activity"/>
    <property type="evidence" value="ECO:0007669"/>
    <property type="project" value="TreeGrafter"/>
</dbReference>
<dbReference type="GO" id="GO:0019748">
    <property type="term" value="P:secondary metabolic process"/>
    <property type="evidence" value="ECO:0007669"/>
    <property type="project" value="TreeGrafter"/>
</dbReference>
<dbReference type="InterPro" id="IPR000873">
    <property type="entry name" value="AMP-dep_synth/lig_dom"/>
</dbReference>
<reference evidence="2 3" key="1">
    <citation type="submission" date="2017-11" db="EMBL/GenBank/DDBJ databases">
        <title>De novo assembly and phasing of dikaryotic genomes from two isolates of Puccinia coronata f. sp. avenae, the causal agent of oat crown rust.</title>
        <authorList>
            <person name="Miller M.E."/>
            <person name="Zhang Y."/>
            <person name="Omidvar V."/>
            <person name="Sperschneider J."/>
            <person name="Schwessinger B."/>
            <person name="Raley C."/>
            <person name="Palmer J.M."/>
            <person name="Garnica D."/>
            <person name="Upadhyaya N."/>
            <person name="Rathjen J."/>
            <person name="Taylor J.M."/>
            <person name="Park R.F."/>
            <person name="Dodds P.N."/>
            <person name="Hirsch C.D."/>
            <person name="Kianian S.F."/>
            <person name="Figueroa M."/>
        </authorList>
    </citation>
    <scope>NUCLEOTIDE SEQUENCE [LARGE SCALE GENOMIC DNA]</scope>
    <source>
        <strain evidence="2">12NC29</strain>
    </source>
</reference>
<dbReference type="PROSITE" id="PS00455">
    <property type="entry name" value="AMP_BINDING"/>
    <property type="match status" value="1"/>
</dbReference>
<dbReference type="InterPro" id="IPR045851">
    <property type="entry name" value="AMP-bd_C_sf"/>
</dbReference>
<dbReference type="PANTHER" id="PTHR24096:SF295">
    <property type="entry name" value="ACETYL-COA SYNTHETASE-LIKE PROTEIN"/>
    <property type="match status" value="1"/>
</dbReference>
<keyword evidence="3" id="KW-1185">Reference proteome</keyword>
<evidence type="ECO:0000313" key="3">
    <source>
        <dbReference type="Proteomes" id="UP000235388"/>
    </source>
</evidence>